<organism evidence="3 4">
    <name type="scientific">Corynebacterium urogenitale</name>
    <dbReference type="NCBI Taxonomy" id="2487892"/>
    <lineage>
        <taxon>Bacteria</taxon>
        <taxon>Bacillati</taxon>
        <taxon>Actinomycetota</taxon>
        <taxon>Actinomycetes</taxon>
        <taxon>Mycobacteriales</taxon>
        <taxon>Corynebacteriaceae</taxon>
        <taxon>Corynebacterium</taxon>
    </lineage>
</organism>
<dbReference type="OrthoDB" id="4411139at2"/>
<dbReference type="RefSeq" id="WP_151902095.1">
    <property type="nucleotide sequence ID" value="NZ_CP045032.1"/>
</dbReference>
<protein>
    <recommendedName>
        <fullName evidence="2">DUF6802 domain-containing protein</fullName>
    </recommendedName>
</protein>
<keyword evidence="4" id="KW-1185">Reference proteome</keyword>
<accession>A0A5J6Z8G3</accession>
<dbReference type="AlphaFoldDB" id="A0A5J6Z8G3"/>
<evidence type="ECO:0000313" key="4">
    <source>
        <dbReference type="Proteomes" id="UP000326711"/>
    </source>
</evidence>
<evidence type="ECO:0000256" key="1">
    <source>
        <dbReference type="SAM" id="MobiDB-lite"/>
    </source>
</evidence>
<dbReference type="EMBL" id="CP045032">
    <property type="protein sequence ID" value="QFQ01619.1"/>
    <property type="molecule type" value="Genomic_DNA"/>
</dbReference>
<evidence type="ECO:0000259" key="2">
    <source>
        <dbReference type="Pfam" id="PF20615"/>
    </source>
</evidence>
<feature type="region of interest" description="Disordered" evidence="1">
    <location>
        <begin position="11"/>
        <end position="31"/>
    </location>
</feature>
<dbReference type="Pfam" id="PF20615">
    <property type="entry name" value="DUF6802"/>
    <property type="match status" value="1"/>
</dbReference>
<gene>
    <name evidence="3" type="ORF">CUROG_01090</name>
</gene>
<evidence type="ECO:0000313" key="3">
    <source>
        <dbReference type="EMBL" id="QFQ01619.1"/>
    </source>
</evidence>
<proteinExistence type="predicted"/>
<dbReference type="Proteomes" id="UP000326711">
    <property type="component" value="Chromosome"/>
</dbReference>
<dbReference type="InterPro" id="IPR046543">
    <property type="entry name" value="DUF6802"/>
</dbReference>
<feature type="region of interest" description="Disordered" evidence="1">
    <location>
        <begin position="100"/>
        <end position="120"/>
    </location>
</feature>
<sequence length="137" mass="14791">MFSLSDVTAFLPEPVPPSSSTSAGGSFGVDPGQGTSLILGLDGVDYRIPTHDDEESATFADEEGMSILADTDGDGRVDYVSKVTFDGQWSAWKWREPQESPLLPLNGVPEEGESAPEHGAENWEAECWICVERGQWG</sequence>
<feature type="domain" description="DUF6802" evidence="2">
    <location>
        <begin position="55"/>
        <end position="97"/>
    </location>
</feature>
<reference evidence="4" key="1">
    <citation type="submission" date="2019-10" db="EMBL/GenBank/DDBJ databases">
        <title>Complete genome sequence of Corynebacterium urogenitalis DSM 108747, isolated from the genital tract of a cow.</title>
        <authorList>
            <person name="Ruckert C."/>
            <person name="Ballas P."/>
            <person name="Wagener K."/>
            <person name="Drillich M."/>
            <person name="Kaempfer P."/>
            <person name="Busse H.-J."/>
            <person name="Ehling-Schulz M."/>
        </authorList>
    </citation>
    <scope>NUCLEOTIDE SEQUENCE [LARGE SCALE GENOMIC DNA]</scope>
    <source>
        <strain evidence="4">LMM 1652</strain>
    </source>
</reference>
<dbReference type="KEGG" id="cuo:CUROG_01090"/>
<name>A0A5J6Z8G3_9CORY</name>